<sequence>MASATTARRRDARQVFQWLSYLQYPALLVALAYAARPLFNGMEGMLDAYNSALLYAGVGIGMASLQDPTKTQNKVSRKVWEDPRKGHFMLWLIALQTLVPIVLGLLGAALVDSTALSQLSLGLVAFGLGMIGLLKTAIEMREHHRLDKQVGRQEHGIPEAGA</sequence>
<reference evidence="2 3" key="1">
    <citation type="submission" date="2015-05" db="EMBL/GenBank/DDBJ databases">
        <title>Genome sequencing and analysis of members of genus Stenotrophomonas.</title>
        <authorList>
            <person name="Patil P.P."/>
            <person name="Midha S."/>
            <person name="Patil P.B."/>
        </authorList>
    </citation>
    <scope>NUCLEOTIDE SEQUENCE [LARGE SCALE GENOMIC DNA]</scope>
    <source>
        <strain evidence="2 3">DSM 18929</strain>
    </source>
</reference>
<keyword evidence="1" id="KW-1133">Transmembrane helix</keyword>
<comment type="caution">
    <text evidence="2">The sequence shown here is derived from an EMBL/GenBank/DDBJ whole genome shotgun (WGS) entry which is preliminary data.</text>
</comment>
<dbReference type="AlphaFoldDB" id="A0A0R0C486"/>
<organism evidence="2 3">
    <name type="scientific">Stenotrophomonas humi</name>
    <dbReference type="NCBI Taxonomy" id="405444"/>
    <lineage>
        <taxon>Bacteria</taxon>
        <taxon>Pseudomonadati</taxon>
        <taxon>Pseudomonadota</taxon>
        <taxon>Gammaproteobacteria</taxon>
        <taxon>Lysobacterales</taxon>
        <taxon>Lysobacteraceae</taxon>
        <taxon>Stenotrophomonas</taxon>
    </lineage>
</organism>
<dbReference type="PATRIC" id="fig|405444.3.peg.510"/>
<accession>A0A0R0C486</accession>
<protein>
    <submittedName>
        <fullName evidence="2">Uncharacterized protein</fullName>
    </submittedName>
</protein>
<dbReference type="EMBL" id="LDJI01000013">
    <property type="protein sequence ID" value="KRG64589.1"/>
    <property type="molecule type" value="Genomic_DNA"/>
</dbReference>
<proteinExistence type="predicted"/>
<feature type="transmembrane region" description="Helical" evidence="1">
    <location>
        <begin position="18"/>
        <end position="36"/>
    </location>
</feature>
<evidence type="ECO:0000256" key="1">
    <source>
        <dbReference type="SAM" id="Phobius"/>
    </source>
</evidence>
<feature type="transmembrane region" description="Helical" evidence="1">
    <location>
        <begin position="88"/>
        <end position="110"/>
    </location>
</feature>
<feature type="transmembrane region" description="Helical" evidence="1">
    <location>
        <begin position="116"/>
        <end position="138"/>
    </location>
</feature>
<name>A0A0R0C486_9GAMM</name>
<feature type="transmembrane region" description="Helical" evidence="1">
    <location>
        <begin position="48"/>
        <end position="67"/>
    </location>
</feature>
<evidence type="ECO:0000313" key="2">
    <source>
        <dbReference type="EMBL" id="KRG64589.1"/>
    </source>
</evidence>
<dbReference type="Proteomes" id="UP000050864">
    <property type="component" value="Unassembled WGS sequence"/>
</dbReference>
<evidence type="ECO:0000313" key="3">
    <source>
        <dbReference type="Proteomes" id="UP000050864"/>
    </source>
</evidence>
<keyword evidence="1" id="KW-0472">Membrane</keyword>
<gene>
    <name evidence="2" type="ORF">ABB26_07495</name>
</gene>
<dbReference type="STRING" id="405444.ABB26_07495"/>
<keyword evidence="1" id="KW-0812">Transmembrane</keyword>
<keyword evidence="3" id="KW-1185">Reference proteome</keyword>